<dbReference type="Proteomes" id="UP000623467">
    <property type="component" value="Unassembled WGS sequence"/>
</dbReference>
<evidence type="ECO:0000313" key="3">
    <source>
        <dbReference type="Proteomes" id="UP000623467"/>
    </source>
</evidence>
<name>A0A8H6Z9Y8_9AGAR</name>
<gene>
    <name evidence="2" type="ORF">MSAN_00512600</name>
</gene>
<feature type="chain" id="PRO_5034165755" evidence="1">
    <location>
        <begin position="20"/>
        <end position="165"/>
    </location>
</feature>
<dbReference type="AlphaFoldDB" id="A0A8H6Z9Y8"/>
<keyword evidence="1" id="KW-0732">Signal</keyword>
<keyword evidence="3" id="KW-1185">Reference proteome</keyword>
<protein>
    <submittedName>
        <fullName evidence="2">Uncharacterized protein</fullName>
    </submittedName>
</protein>
<reference evidence="2" key="1">
    <citation type="submission" date="2020-05" db="EMBL/GenBank/DDBJ databases">
        <title>Mycena genomes resolve the evolution of fungal bioluminescence.</title>
        <authorList>
            <person name="Tsai I.J."/>
        </authorList>
    </citation>
    <scope>NUCLEOTIDE SEQUENCE</scope>
    <source>
        <strain evidence="2">160909Yilan</strain>
    </source>
</reference>
<evidence type="ECO:0000313" key="2">
    <source>
        <dbReference type="EMBL" id="KAF7373051.1"/>
    </source>
</evidence>
<dbReference type="EMBL" id="JACAZH010000003">
    <property type="protein sequence ID" value="KAF7373051.1"/>
    <property type="molecule type" value="Genomic_DNA"/>
</dbReference>
<dbReference type="PROSITE" id="PS51257">
    <property type="entry name" value="PROKAR_LIPOPROTEIN"/>
    <property type="match status" value="1"/>
</dbReference>
<organism evidence="2 3">
    <name type="scientific">Mycena sanguinolenta</name>
    <dbReference type="NCBI Taxonomy" id="230812"/>
    <lineage>
        <taxon>Eukaryota</taxon>
        <taxon>Fungi</taxon>
        <taxon>Dikarya</taxon>
        <taxon>Basidiomycota</taxon>
        <taxon>Agaricomycotina</taxon>
        <taxon>Agaricomycetes</taxon>
        <taxon>Agaricomycetidae</taxon>
        <taxon>Agaricales</taxon>
        <taxon>Marasmiineae</taxon>
        <taxon>Mycenaceae</taxon>
        <taxon>Mycena</taxon>
    </lineage>
</organism>
<evidence type="ECO:0000256" key="1">
    <source>
        <dbReference type="SAM" id="SignalP"/>
    </source>
</evidence>
<sequence length="165" mass="18592">MRRSTIFTAILLAVSCAVGIPHTSDASFLSARISEDDFHWVDAVSMNGKPFQIGYPTNVTEYSTKRSELEARVLTGYKVNWPLHTNQAVTNVPQLVEYSLEDSSSLLYDYALAVKLTNTGWGADYVFYDATPDRYTLSAFTNGWHTVRYNSDDPRIVEVETDQSF</sequence>
<comment type="caution">
    <text evidence="2">The sequence shown here is derived from an EMBL/GenBank/DDBJ whole genome shotgun (WGS) entry which is preliminary data.</text>
</comment>
<proteinExistence type="predicted"/>
<dbReference type="OrthoDB" id="2959037at2759"/>
<feature type="signal peptide" evidence="1">
    <location>
        <begin position="1"/>
        <end position="19"/>
    </location>
</feature>
<accession>A0A8H6Z9Y8</accession>